<feature type="signal peptide" evidence="1">
    <location>
        <begin position="1"/>
        <end position="20"/>
    </location>
</feature>
<evidence type="ECO:0000313" key="2">
    <source>
        <dbReference type="EMBL" id="MCD1654704.1"/>
    </source>
</evidence>
<accession>A0AAE3JLC9</accession>
<proteinExistence type="predicted"/>
<evidence type="ECO:0000256" key="1">
    <source>
        <dbReference type="SAM" id="SignalP"/>
    </source>
</evidence>
<comment type="caution">
    <text evidence="2">The sequence shown here is derived from an EMBL/GenBank/DDBJ whole genome shotgun (WGS) entry which is preliminary data.</text>
</comment>
<dbReference type="AlphaFoldDB" id="A0AAE3JLC9"/>
<keyword evidence="1" id="KW-0732">Signal</keyword>
<gene>
    <name evidence="2" type="ORF">K7J14_08295</name>
</gene>
<feature type="chain" id="PRO_5042010358" description="Tetratricopeptide repeat protein" evidence="1">
    <location>
        <begin position="21"/>
        <end position="417"/>
    </location>
</feature>
<evidence type="ECO:0000313" key="3">
    <source>
        <dbReference type="Proteomes" id="UP001198163"/>
    </source>
</evidence>
<sequence length="417" mass="46163">MKKIVMLTYIALLVPLFSQEADPSILPDDARTEDFDRTVPPAPVVTDLRASISETVVSLSWNSPPTPAGGFVILRSDKPISSISWFSAEQRARLSPDSTEWSEAIEPGESWYYAVLSTNPDGGEFGLFIPAGNSLLIPVASGGSAAQVPAVFSSFDVMTRNESVIITWKASVPGKQLVLYRSTAPFTGISDLAQAVVVGSFIDTNMPFVDYPVPGIPFFYAMLDEDLLRSGAISFLDGSNTNRIPVEIPVLYIGLSRKPLPAVRPMPLPWLNPSQSLAREKIVFSTATERMIREIAEMADRQKIKARMPYVFPAEKGPFQGAGEELALRKIIETSFIQSNWEDACAEIETFLSIRRSPEVASRARFYLGQAHYYSGRPEKALLEFLLIRESVYEKSQEWIQYSLELMASSSRNTAAR</sequence>
<dbReference type="EMBL" id="JAINWA010000003">
    <property type="protein sequence ID" value="MCD1654704.1"/>
    <property type="molecule type" value="Genomic_DNA"/>
</dbReference>
<protein>
    <recommendedName>
        <fullName evidence="4">Tetratricopeptide repeat protein</fullName>
    </recommendedName>
</protein>
<dbReference type="RefSeq" id="WP_230755192.1">
    <property type="nucleotide sequence ID" value="NZ_JAINWA010000003.1"/>
</dbReference>
<keyword evidence="3" id="KW-1185">Reference proteome</keyword>
<name>A0AAE3JLC9_9SPIR</name>
<evidence type="ECO:0008006" key="4">
    <source>
        <dbReference type="Google" id="ProtNLM"/>
    </source>
</evidence>
<reference evidence="2" key="1">
    <citation type="submission" date="2021-08" db="EMBL/GenBank/DDBJ databases">
        <title>Comparative analyses of Brucepasteria parasyntrophica and Teretinema zuelzerae.</title>
        <authorList>
            <person name="Song Y."/>
            <person name="Brune A."/>
        </authorList>
    </citation>
    <scope>NUCLEOTIDE SEQUENCE</scope>
    <source>
        <strain evidence="2">DSM 1903</strain>
    </source>
</reference>
<dbReference type="Proteomes" id="UP001198163">
    <property type="component" value="Unassembled WGS sequence"/>
</dbReference>
<organism evidence="2 3">
    <name type="scientific">Teretinema zuelzerae</name>
    <dbReference type="NCBI Taxonomy" id="156"/>
    <lineage>
        <taxon>Bacteria</taxon>
        <taxon>Pseudomonadati</taxon>
        <taxon>Spirochaetota</taxon>
        <taxon>Spirochaetia</taxon>
        <taxon>Spirochaetales</taxon>
        <taxon>Treponemataceae</taxon>
        <taxon>Teretinema</taxon>
    </lineage>
</organism>